<dbReference type="EC" id="3.2.1.67" evidence="8"/>
<dbReference type="InterPro" id="IPR006626">
    <property type="entry name" value="PbH1"/>
</dbReference>
<dbReference type="EnsemblPlants" id="TraesCS3D02G202000.1">
    <property type="protein sequence ID" value="TraesCS3D02G202000.1"/>
    <property type="gene ID" value="TraesCS3D02G202000"/>
</dbReference>
<dbReference type="OrthoDB" id="640420at2759"/>
<keyword evidence="5 14" id="KW-0378">Hydrolase</keyword>
<protein>
    <recommendedName>
        <fullName evidence="12">Exopolygalacturonase</fullName>
        <ecNumber evidence="8">3.2.1.67</ecNumber>
    </recommendedName>
    <alternativeName>
        <fullName evidence="9">Galacturan 1,4-alpha-galacturonidase</fullName>
    </alternativeName>
    <alternativeName>
        <fullName evidence="13">Pectinase</fullName>
    </alternativeName>
</protein>
<dbReference type="Pfam" id="PF00295">
    <property type="entry name" value="Glyco_hydro_28"/>
    <property type="match status" value="1"/>
</dbReference>
<comment type="similarity">
    <text evidence="2 14">Belongs to the glycosyl hydrolase 28 family.</text>
</comment>
<dbReference type="Gramene" id="TraesCS3D03G0467000.1">
    <property type="protein sequence ID" value="TraesCS3D03G0467000.1.CDS"/>
    <property type="gene ID" value="TraesCS3D03G0467000"/>
</dbReference>
<evidence type="ECO:0000256" key="7">
    <source>
        <dbReference type="ARBA" id="ARBA00023316"/>
    </source>
</evidence>
<evidence type="ECO:0000256" key="2">
    <source>
        <dbReference type="ARBA" id="ARBA00008834"/>
    </source>
</evidence>
<comment type="subcellular location">
    <subcellularLocation>
        <location evidence="1">Secreted</location>
        <location evidence="1">Cell wall</location>
    </subcellularLocation>
</comment>
<keyword evidence="17" id="KW-1185">Reference proteome</keyword>
<dbReference type="OMA" id="IFRNITG"/>
<evidence type="ECO:0000256" key="8">
    <source>
        <dbReference type="ARBA" id="ARBA00038933"/>
    </source>
</evidence>
<evidence type="ECO:0000256" key="1">
    <source>
        <dbReference type="ARBA" id="ARBA00004191"/>
    </source>
</evidence>
<evidence type="ECO:0000256" key="11">
    <source>
        <dbReference type="ARBA" id="ARBA00057651"/>
    </source>
</evidence>
<proteinExistence type="inferred from homology"/>
<evidence type="ECO:0000256" key="10">
    <source>
        <dbReference type="ARBA" id="ARBA00048766"/>
    </source>
</evidence>
<dbReference type="PANTHER" id="PTHR31375">
    <property type="match status" value="1"/>
</dbReference>
<dbReference type="GO" id="GO:0047911">
    <property type="term" value="F:galacturan 1,4-alpha-galacturonidase activity"/>
    <property type="evidence" value="ECO:0007669"/>
    <property type="project" value="UniProtKB-EC"/>
</dbReference>
<evidence type="ECO:0000313" key="17">
    <source>
        <dbReference type="Proteomes" id="UP000019116"/>
    </source>
</evidence>
<dbReference type="FunFam" id="2.160.20.10:FF:000004">
    <property type="entry name" value="Pectin lyase-like superfamily protein"/>
    <property type="match status" value="1"/>
</dbReference>
<comment type="catalytic activity">
    <reaction evidence="10">
        <text>[(1-&gt;4)-alpha-D-galacturonosyl](n) + H2O = alpha-D-galacturonate + [(1-&gt;4)-alpha-D-galacturonosyl](n-1)</text>
        <dbReference type="Rhea" id="RHEA:14117"/>
        <dbReference type="Rhea" id="RHEA-COMP:14570"/>
        <dbReference type="Rhea" id="RHEA-COMP:14572"/>
        <dbReference type="ChEBI" id="CHEBI:15377"/>
        <dbReference type="ChEBI" id="CHEBI:58658"/>
        <dbReference type="ChEBI" id="CHEBI:140523"/>
        <dbReference type="EC" id="3.2.1.67"/>
    </reaction>
</comment>
<dbReference type="Gramene" id="TraesCS3D02G202000.1">
    <property type="protein sequence ID" value="TraesCS3D02G202000.1"/>
    <property type="gene ID" value="TraesCS3D02G202000"/>
</dbReference>
<evidence type="ECO:0000256" key="14">
    <source>
        <dbReference type="RuleBase" id="RU361169"/>
    </source>
</evidence>
<dbReference type="GO" id="GO:0071555">
    <property type="term" value="P:cell wall organization"/>
    <property type="evidence" value="ECO:0007669"/>
    <property type="project" value="UniProtKB-KW"/>
</dbReference>
<evidence type="ECO:0000256" key="5">
    <source>
        <dbReference type="ARBA" id="ARBA00022801"/>
    </source>
</evidence>
<dbReference type="InterPro" id="IPR011050">
    <property type="entry name" value="Pectin_lyase_fold/virulence"/>
</dbReference>
<dbReference type="SUPFAM" id="SSF51126">
    <property type="entry name" value="Pectin lyase-like"/>
    <property type="match status" value="1"/>
</dbReference>
<evidence type="ECO:0000256" key="6">
    <source>
        <dbReference type="ARBA" id="ARBA00023295"/>
    </source>
</evidence>
<evidence type="ECO:0000256" key="3">
    <source>
        <dbReference type="ARBA" id="ARBA00022512"/>
    </source>
</evidence>
<dbReference type="STRING" id="4565.A0A3B6GS45"/>
<dbReference type="SMART" id="SM00710">
    <property type="entry name" value="PbH1"/>
    <property type="match status" value="5"/>
</dbReference>
<dbReference type="SMR" id="A0A3B6GS45"/>
<feature type="signal peptide" evidence="15">
    <location>
        <begin position="1"/>
        <end position="23"/>
    </location>
</feature>
<organism evidence="16">
    <name type="scientific">Triticum aestivum</name>
    <name type="common">Wheat</name>
    <dbReference type="NCBI Taxonomy" id="4565"/>
    <lineage>
        <taxon>Eukaryota</taxon>
        <taxon>Viridiplantae</taxon>
        <taxon>Streptophyta</taxon>
        <taxon>Embryophyta</taxon>
        <taxon>Tracheophyta</taxon>
        <taxon>Spermatophyta</taxon>
        <taxon>Magnoliopsida</taxon>
        <taxon>Liliopsida</taxon>
        <taxon>Poales</taxon>
        <taxon>Poaceae</taxon>
        <taxon>BOP clade</taxon>
        <taxon>Pooideae</taxon>
        <taxon>Triticodae</taxon>
        <taxon>Triticeae</taxon>
        <taxon>Triticinae</taxon>
        <taxon>Triticum</taxon>
    </lineage>
</organism>
<keyword evidence="3" id="KW-0134">Cell wall</keyword>
<evidence type="ECO:0000256" key="4">
    <source>
        <dbReference type="ARBA" id="ARBA00022525"/>
    </source>
</evidence>
<evidence type="ECO:0000256" key="9">
    <source>
        <dbReference type="ARBA" id="ARBA00043142"/>
    </source>
</evidence>
<evidence type="ECO:0000256" key="13">
    <source>
        <dbReference type="ARBA" id="ARBA00083621"/>
    </source>
</evidence>
<dbReference type="InterPro" id="IPR000743">
    <property type="entry name" value="Glyco_hydro_28"/>
</dbReference>
<feature type="chain" id="PRO_5043174372" description="Exopolygalacturonase" evidence="15">
    <location>
        <begin position="24"/>
        <end position="427"/>
    </location>
</feature>
<dbReference type="GO" id="GO:0005975">
    <property type="term" value="P:carbohydrate metabolic process"/>
    <property type="evidence" value="ECO:0007669"/>
    <property type="project" value="InterPro"/>
</dbReference>
<evidence type="ECO:0000313" key="16">
    <source>
        <dbReference type="EnsemblPlants" id="TraesCS3D02G202000.1"/>
    </source>
</evidence>
<keyword evidence="4" id="KW-0964">Secreted</keyword>
<comment type="function">
    <text evidence="11">May function in depolymerizing pectin during pollen development, germination, and tube growth. Acts as an exo-polygalacturonase.</text>
</comment>
<keyword evidence="7" id="KW-0961">Cell wall biogenesis/degradation</keyword>
<dbReference type="Proteomes" id="UP000019116">
    <property type="component" value="Chromosome 3D"/>
</dbReference>
<dbReference type="AlphaFoldDB" id="A0A3B6GS45"/>
<keyword evidence="6 14" id="KW-0326">Glycosidase</keyword>
<evidence type="ECO:0000256" key="15">
    <source>
        <dbReference type="SAM" id="SignalP"/>
    </source>
</evidence>
<dbReference type="InterPro" id="IPR012334">
    <property type="entry name" value="Pectin_lyas_fold"/>
</dbReference>
<evidence type="ECO:0000256" key="12">
    <source>
        <dbReference type="ARBA" id="ARBA00068298"/>
    </source>
</evidence>
<accession>A0A3B6GS45</accession>
<dbReference type="Gene3D" id="2.160.20.10">
    <property type="entry name" value="Single-stranded right-handed beta-helix, Pectin lyase-like"/>
    <property type="match status" value="1"/>
</dbReference>
<name>A0A3B6GS45_WHEAT</name>
<sequence length="427" mass="45488">MAFGSNLMRVLFILMVMFALSPAKRPIARKSTALAPVPEAGEESGARGIFDITKLGATSDGKTDCSRELQEAWNSACGATEQAMVLVPKGEFLVGPLNFSGPYKGSVTIQIDGTLLGSNDLPKYDRGSWMNILQVDNLVTTGSGTIDGQGTIVYTKDPEAQAFPNSLLPDFMKNGTVSCITLLNSKFFHMNIYMSEDVKAENLTITAPGDSPNTGGIHIGDSSNINVTGATISTGDDCISIGGGSSHIKVTRVTCGPGQGIIVGCLGRYRDEKDVSDVTVKDCVLWSSTDGVRIKTYEDAVKSITASNLTFKNIKMEDVANPIIIDQNYCPEKTVSTATKSKSEVTVKDVIFRNITGTSSTPEAVSLLCYEKQCSGVDLIDVNVECNGKNNKTIGVCSNAKGTTKDTLQALACLVLIKAKVSRLSMR</sequence>
<keyword evidence="15" id="KW-0732">Signal</keyword>
<dbReference type="GO" id="GO:0004650">
    <property type="term" value="F:polygalacturonase activity"/>
    <property type="evidence" value="ECO:0007669"/>
    <property type="project" value="InterPro"/>
</dbReference>
<reference evidence="16" key="1">
    <citation type="submission" date="2018-08" db="EMBL/GenBank/DDBJ databases">
        <authorList>
            <person name="Rossello M."/>
        </authorList>
    </citation>
    <scope>NUCLEOTIDE SEQUENCE [LARGE SCALE GENOMIC DNA]</scope>
    <source>
        <strain evidence="16">cv. Chinese Spring</strain>
    </source>
</reference>
<reference evidence="16" key="2">
    <citation type="submission" date="2018-10" db="UniProtKB">
        <authorList>
            <consortium name="EnsemblPlants"/>
        </authorList>
    </citation>
    <scope>IDENTIFICATION</scope>
</reference>